<reference evidence="1" key="2">
    <citation type="journal article" date="2020" name="Nat. Commun.">
        <title>Large-scale genome sequencing of mycorrhizal fungi provides insights into the early evolution of symbiotic traits.</title>
        <authorList>
            <person name="Miyauchi S."/>
            <person name="Kiss E."/>
            <person name="Kuo A."/>
            <person name="Drula E."/>
            <person name="Kohler A."/>
            <person name="Sanchez-Garcia M."/>
            <person name="Morin E."/>
            <person name="Andreopoulos B."/>
            <person name="Barry K.W."/>
            <person name="Bonito G."/>
            <person name="Buee M."/>
            <person name="Carver A."/>
            <person name="Chen C."/>
            <person name="Cichocki N."/>
            <person name="Clum A."/>
            <person name="Culley D."/>
            <person name="Crous P.W."/>
            <person name="Fauchery L."/>
            <person name="Girlanda M."/>
            <person name="Hayes R.D."/>
            <person name="Keri Z."/>
            <person name="LaButti K."/>
            <person name="Lipzen A."/>
            <person name="Lombard V."/>
            <person name="Magnuson J."/>
            <person name="Maillard F."/>
            <person name="Murat C."/>
            <person name="Nolan M."/>
            <person name="Ohm R.A."/>
            <person name="Pangilinan J."/>
            <person name="Pereira M.F."/>
            <person name="Perotto S."/>
            <person name="Peter M."/>
            <person name="Pfister S."/>
            <person name="Riley R."/>
            <person name="Sitrit Y."/>
            <person name="Stielow J.B."/>
            <person name="Szollosi G."/>
            <person name="Zifcakova L."/>
            <person name="Stursova M."/>
            <person name="Spatafora J.W."/>
            <person name="Tedersoo L."/>
            <person name="Vaario L.M."/>
            <person name="Yamada A."/>
            <person name="Yan M."/>
            <person name="Wang P."/>
            <person name="Xu J."/>
            <person name="Bruns T."/>
            <person name="Baldrian P."/>
            <person name="Vilgalys R."/>
            <person name="Dunand C."/>
            <person name="Henrissat B."/>
            <person name="Grigoriev I.V."/>
            <person name="Hibbett D."/>
            <person name="Nagy L.G."/>
            <person name="Martin F.M."/>
        </authorList>
    </citation>
    <scope>NUCLEOTIDE SEQUENCE</scope>
    <source>
        <strain evidence="1">BED1</strain>
    </source>
</reference>
<reference evidence="1" key="1">
    <citation type="submission" date="2019-10" db="EMBL/GenBank/DDBJ databases">
        <authorList>
            <consortium name="DOE Joint Genome Institute"/>
            <person name="Kuo A."/>
            <person name="Miyauchi S."/>
            <person name="Kiss E."/>
            <person name="Drula E."/>
            <person name="Kohler A."/>
            <person name="Sanchez-Garcia M."/>
            <person name="Andreopoulos B."/>
            <person name="Barry K.W."/>
            <person name="Bonito G."/>
            <person name="Buee M."/>
            <person name="Carver A."/>
            <person name="Chen C."/>
            <person name="Cichocki N."/>
            <person name="Clum A."/>
            <person name="Culley D."/>
            <person name="Crous P.W."/>
            <person name="Fauchery L."/>
            <person name="Girlanda M."/>
            <person name="Hayes R."/>
            <person name="Keri Z."/>
            <person name="LaButti K."/>
            <person name="Lipzen A."/>
            <person name="Lombard V."/>
            <person name="Magnuson J."/>
            <person name="Maillard F."/>
            <person name="Morin E."/>
            <person name="Murat C."/>
            <person name="Nolan M."/>
            <person name="Ohm R."/>
            <person name="Pangilinan J."/>
            <person name="Pereira M."/>
            <person name="Perotto S."/>
            <person name="Peter M."/>
            <person name="Riley R."/>
            <person name="Sitrit Y."/>
            <person name="Stielow B."/>
            <person name="Szollosi G."/>
            <person name="Zifcakova L."/>
            <person name="Stursova M."/>
            <person name="Spatafora J.W."/>
            <person name="Tedersoo L."/>
            <person name="Vaario L.-M."/>
            <person name="Yamada A."/>
            <person name="Yan M."/>
            <person name="Wang P."/>
            <person name="Xu J."/>
            <person name="Bruns T."/>
            <person name="Baldrian P."/>
            <person name="Vilgalys R."/>
            <person name="Henrissat B."/>
            <person name="Grigoriev I.V."/>
            <person name="Hibbett D."/>
            <person name="Nagy L.G."/>
            <person name="Martin F.M."/>
        </authorList>
    </citation>
    <scope>NUCLEOTIDE SEQUENCE</scope>
    <source>
        <strain evidence="1">BED1</strain>
    </source>
</reference>
<gene>
    <name evidence="1" type="ORF">L210DRAFT_3546661</name>
</gene>
<dbReference type="Proteomes" id="UP001194468">
    <property type="component" value="Unassembled WGS sequence"/>
</dbReference>
<dbReference type="EMBL" id="WHUW01000018">
    <property type="protein sequence ID" value="KAF8437671.1"/>
    <property type="molecule type" value="Genomic_DNA"/>
</dbReference>
<evidence type="ECO:0000313" key="2">
    <source>
        <dbReference type="Proteomes" id="UP001194468"/>
    </source>
</evidence>
<organism evidence="1 2">
    <name type="scientific">Boletus edulis BED1</name>
    <dbReference type="NCBI Taxonomy" id="1328754"/>
    <lineage>
        <taxon>Eukaryota</taxon>
        <taxon>Fungi</taxon>
        <taxon>Dikarya</taxon>
        <taxon>Basidiomycota</taxon>
        <taxon>Agaricomycotina</taxon>
        <taxon>Agaricomycetes</taxon>
        <taxon>Agaricomycetidae</taxon>
        <taxon>Boletales</taxon>
        <taxon>Boletineae</taxon>
        <taxon>Boletaceae</taxon>
        <taxon>Boletoideae</taxon>
        <taxon>Boletus</taxon>
    </lineage>
</organism>
<sequence length="78" mass="9254">MICPHRLGPPVPTHTWILNQNPQQPCHHRNHHFNHNVLTHYSIFWFVHLEMPPTCSLDGLKRSFWPQRHARSIAFSAK</sequence>
<protein>
    <submittedName>
        <fullName evidence="1">Uncharacterized protein</fullName>
    </submittedName>
</protein>
<keyword evidence="2" id="KW-1185">Reference proteome</keyword>
<accession>A0AAD4BR22</accession>
<evidence type="ECO:0000313" key="1">
    <source>
        <dbReference type="EMBL" id="KAF8437671.1"/>
    </source>
</evidence>
<proteinExistence type="predicted"/>
<dbReference type="AlphaFoldDB" id="A0AAD4BR22"/>
<comment type="caution">
    <text evidence="1">The sequence shown here is derived from an EMBL/GenBank/DDBJ whole genome shotgun (WGS) entry which is preliminary data.</text>
</comment>
<name>A0AAD4BR22_BOLED</name>